<dbReference type="EMBL" id="BARW01000477">
    <property type="protein sequence ID" value="GAI65077.1"/>
    <property type="molecule type" value="Genomic_DNA"/>
</dbReference>
<comment type="caution">
    <text evidence="1">The sequence shown here is derived from an EMBL/GenBank/DDBJ whole genome shotgun (WGS) entry which is preliminary data.</text>
</comment>
<gene>
    <name evidence="1" type="ORF">S12H4_02084</name>
</gene>
<accession>X1Q9D8</accession>
<reference evidence="1" key="1">
    <citation type="journal article" date="2014" name="Front. Microbiol.">
        <title>High frequency of phylogenetically diverse reductive dehalogenase-homologous genes in deep subseafloor sedimentary metagenomes.</title>
        <authorList>
            <person name="Kawai M."/>
            <person name="Futagami T."/>
            <person name="Toyoda A."/>
            <person name="Takaki Y."/>
            <person name="Nishi S."/>
            <person name="Hori S."/>
            <person name="Arai W."/>
            <person name="Tsubouchi T."/>
            <person name="Morono Y."/>
            <person name="Uchiyama I."/>
            <person name="Ito T."/>
            <person name="Fujiyama A."/>
            <person name="Inagaki F."/>
            <person name="Takami H."/>
        </authorList>
    </citation>
    <scope>NUCLEOTIDE SEQUENCE</scope>
    <source>
        <strain evidence="1">Expedition CK06-06</strain>
    </source>
</reference>
<name>X1Q9D8_9ZZZZ</name>
<organism evidence="1">
    <name type="scientific">marine sediment metagenome</name>
    <dbReference type="NCBI Taxonomy" id="412755"/>
    <lineage>
        <taxon>unclassified sequences</taxon>
        <taxon>metagenomes</taxon>
        <taxon>ecological metagenomes</taxon>
    </lineage>
</organism>
<sequence>MKLNVAWCSLCEKFHNASQLEDGWYAVELRHNMRGADSAKRLICPDCLAKILIDKKEGVPLAEPPGV</sequence>
<dbReference type="AlphaFoldDB" id="X1Q9D8"/>
<proteinExistence type="predicted"/>
<evidence type="ECO:0000313" key="1">
    <source>
        <dbReference type="EMBL" id="GAI65077.1"/>
    </source>
</evidence>
<protein>
    <submittedName>
        <fullName evidence="1">Uncharacterized protein</fullName>
    </submittedName>
</protein>